<dbReference type="RefSeq" id="XP_069305167.1">
    <property type="nucleotide sequence ID" value="XM_069452824.1"/>
</dbReference>
<dbReference type="Proteomes" id="UP001578633">
    <property type="component" value="Chromosome 6"/>
</dbReference>
<evidence type="ECO:0000256" key="1">
    <source>
        <dbReference type="SAM" id="MobiDB-lite"/>
    </source>
</evidence>
<dbReference type="GeneID" id="96086721"/>
<sequence>MPVKRRAATPPIDAMSANKLKAKLKIQKLNTKKLKAKERGKQAGWNAANHDQEPRDDNGRLKHFPLLRLPAEIRNAIYEHVFSDTQCNLYNPSVEEDVVRALQSFNACNLGLLATCRQLYTETHLLPYKLAYFHFNFEIPYDEEWVGPVNTFAKPRTEEQRAAVGNNKEIVIYNHKEDESTVFYGLSS</sequence>
<keyword evidence="3" id="KW-1185">Reference proteome</keyword>
<dbReference type="EMBL" id="JBHGVX010000006">
    <property type="protein sequence ID" value="KAL1794583.1"/>
    <property type="molecule type" value="Genomic_DNA"/>
</dbReference>
<accession>A0ABR3UDK2</accession>
<gene>
    <name evidence="2" type="ORF">ACET3X_006399</name>
</gene>
<evidence type="ECO:0000313" key="3">
    <source>
        <dbReference type="Proteomes" id="UP001578633"/>
    </source>
</evidence>
<feature type="region of interest" description="Disordered" evidence="1">
    <location>
        <begin position="31"/>
        <end position="60"/>
    </location>
</feature>
<protein>
    <recommendedName>
        <fullName evidence="4">F-box domain-containing protein</fullName>
    </recommendedName>
</protein>
<reference evidence="2 3" key="1">
    <citation type="submission" date="2024-09" db="EMBL/GenBank/DDBJ databases">
        <title>T2T genomes of carrot and Alternaria dauci and their utility for understanding host-pathogen interaction during carrot leaf blight disease.</title>
        <authorList>
            <person name="Liu W."/>
            <person name="Xu S."/>
            <person name="Ou C."/>
            <person name="Liu X."/>
            <person name="Zhuang F."/>
            <person name="Deng X.W."/>
        </authorList>
    </citation>
    <scope>NUCLEOTIDE SEQUENCE [LARGE SCALE GENOMIC DNA]</scope>
    <source>
        <strain evidence="2 3">A2016</strain>
    </source>
</reference>
<name>A0ABR3UDK2_9PLEO</name>
<dbReference type="PANTHER" id="PTHR38790:SF4">
    <property type="entry name" value="2EXR DOMAIN-CONTAINING PROTEIN"/>
    <property type="match status" value="1"/>
</dbReference>
<evidence type="ECO:0000313" key="2">
    <source>
        <dbReference type="EMBL" id="KAL1794583.1"/>
    </source>
</evidence>
<organism evidence="2 3">
    <name type="scientific">Alternaria dauci</name>
    <dbReference type="NCBI Taxonomy" id="48095"/>
    <lineage>
        <taxon>Eukaryota</taxon>
        <taxon>Fungi</taxon>
        <taxon>Dikarya</taxon>
        <taxon>Ascomycota</taxon>
        <taxon>Pezizomycotina</taxon>
        <taxon>Dothideomycetes</taxon>
        <taxon>Pleosporomycetidae</taxon>
        <taxon>Pleosporales</taxon>
        <taxon>Pleosporineae</taxon>
        <taxon>Pleosporaceae</taxon>
        <taxon>Alternaria</taxon>
        <taxon>Alternaria sect. Porri</taxon>
    </lineage>
</organism>
<comment type="caution">
    <text evidence="2">The sequence shown here is derived from an EMBL/GenBank/DDBJ whole genome shotgun (WGS) entry which is preliminary data.</text>
</comment>
<evidence type="ECO:0008006" key="4">
    <source>
        <dbReference type="Google" id="ProtNLM"/>
    </source>
</evidence>
<proteinExistence type="predicted"/>
<dbReference type="PANTHER" id="PTHR38790">
    <property type="entry name" value="2EXR DOMAIN-CONTAINING PROTEIN-RELATED"/>
    <property type="match status" value="1"/>
</dbReference>
<feature type="compositionally biased region" description="Basic and acidic residues" evidence="1">
    <location>
        <begin position="50"/>
        <end position="60"/>
    </location>
</feature>